<dbReference type="PANTHER" id="PTHR38682:SF1">
    <property type="entry name" value="V-TYPE ATP SYNTHASE SUBUNIT C"/>
    <property type="match status" value="1"/>
</dbReference>
<dbReference type="InterPro" id="IPR036079">
    <property type="entry name" value="ATPase_csu/dsu_sf"/>
</dbReference>
<evidence type="ECO:0000313" key="4">
    <source>
        <dbReference type="EMBL" id="OGD78600.1"/>
    </source>
</evidence>
<dbReference type="Gene3D" id="1.20.1690.10">
    <property type="entry name" value="V-type ATP synthase subunit C domain"/>
    <property type="match status" value="2"/>
</dbReference>
<dbReference type="Gene3D" id="1.10.132.50">
    <property type="entry name" value="ATP synthase (C/AC39) subunit, domain 3"/>
    <property type="match status" value="1"/>
</dbReference>
<name>A0A1F5FG34_9BACT</name>
<dbReference type="SUPFAM" id="SSF103486">
    <property type="entry name" value="V-type ATP synthase subunit C"/>
    <property type="match status" value="1"/>
</dbReference>
<organism evidence="4 5">
    <name type="scientific">Candidatus Coatesbacteria bacterium RBG_13_66_14</name>
    <dbReference type="NCBI Taxonomy" id="1817816"/>
    <lineage>
        <taxon>Bacteria</taxon>
        <taxon>Candidatus Coatesiibacteriota</taxon>
    </lineage>
</organism>
<keyword evidence="3" id="KW-0406">Ion transport</keyword>
<proteinExistence type="inferred from homology"/>
<dbReference type="STRING" id="1817816.A2Y64_06580"/>
<dbReference type="EMBL" id="MFAF01000030">
    <property type="protein sequence ID" value="OGD78600.1"/>
    <property type="molecule type" value="Genomic_DNA"/>
</dbReference>
<dbReference type="Proteomes" id="UP000177187">
    <property type="component" value="Unassembled WGS sequence"/>
</dbReference>
<dbReference type="InterPro" id="IPR044911">
    <property type="entry name" value="V-type_ATPase_csu/dsu_dom_3"/>
</dbReference>
<dbReference type="InterPro" id="IPR035067">
    <property type="entry name" value="V-type_ATPase_csu/dsu"/>
</dbReference>
<dbReference type="Pfam" id="PF01992">
    <property type="entry name" value="vATP-synt_AC39"/>
    <property type="match status" value="1"/>
</dbReference>
<dbReference type="GO" id="GO:0046961">
    <property type="term" value="F:proton-transporting ATPase activity, rotational mechanism"/>
    <property type="evidence" value="ECO:0007669"/>
    <property type="project" value="InterPro"/>
</dbReference>
<protein>
    <recommendedName>
        <fullName evidence="6">V-type ATP synthase subunit C</fullName>
    </recommendedName>
</protein>
<dbReference type="InterPro" id="IPR050873">
    <property type="entry name" value="V-ATPase_V0D/AC39_subunit"/>
</dbReference>
<evidence type="ECO:0000256" key="2">
    <source>
        <dbReference type="ARBA" id="ARBA00022448"/>
    </source>
</evidence>
<evidence type="ECO:0008006" key="6">
    <source>
        <dbReference type="Google" id="ProtNLM"/>
    </source>
</evidence>
<dbReference type="InterPro" id="IPR002843">
    <property type="entry name" value="ATPase_V0-cplx_csu/dsu"/>
</dbReference>
<evidence type="ECO:0000256" key="1">
    <source>
        <dbReference type="ARBA" id="ARBA00006709"/>
    </source>
</evidence>
<reference evidence="4 5" key="1">
    <citation type="journal article" date="2016" name="Nat. Commun.">
        <title>Thousands of microbial genomes shed light on interconnected biogeochemical processes in an aquifer system.</title>
        <authorList>
            <person name="Anantharaman K."/>
            <person name="Brown C.T."/>
            <person name="Hug L.A."/>
            <person name="Sharon I."/>
            <person name="Castelle C.J."/>
            <person name="Probst A.J."/>
            <person name="Thomas B.C."/>
            <person name="Singh A."/>
            <person name="Wilkins M.J."/>
            <person name="Karaoz U."/>
            <person name="Brodie E.L."/>
            <person name="Williams K.H."/>
            <person name="Hubbard S.S."/>
            <person name="Banfield J.F."/>
        </authorList>
    </citation>
    <scope>NUCLEOTIDE SEQUENCE [LARGE SCALE GENOMIC DNA]</scope>
</reference>
<comment type="similarity">
    <text evidence="1">Belongs to the V-ATPase V0D/AC39 subunit family.</text>
</comment>
<dbReference type="AlphaFoldDB" id="A0A1F5FG34"/>
<gene>
    <name evidence="4" type="ORF">A2Y64_06580</name>
</gene>
<evidence type="ECO:0000256" key="3">
    <source>
        <dbReference type="ARBA" id="ARBA00023065"/>
    </source>
</evidence>
<comment type="caution">
    <text evidence="4">The sequence shown here is derived from an EMBL/GenBank/DDBJ whole genome shotgun (WGS) entry which is preliminary data.</text>
</comment>
<keyword evidence="2" id="KW-0813">Transport</keyword>
<evidence type="ECO:0000313" key="5">
    <source>
        <dbReference type="Proteomes" id="UP000177187"/>
    </source>
</evidence>
<dbReference type="PANTHER" id="PTHR38682">
    <property type="entry name" value="V-TYPE ATP SYNTHASE SUBUNIT C"/>
    <property type="match status" value="1"/>
</dbReference>
<sequence length="333" mass="36107">MTGRVKLSGDPAYTYAVGRVRVRERRLLTPRALVEAAEARTFEDAVDALREAGYEPATRGGAGLEELLARQSAELTRFIRESVPDIRLLEYLRLRLDYANLKAALVGRLTEKKPPLTDGGGLPLDKLTALADGGEPDGLPSPFAELGKRLLEEWEKARDPFLLQQGVDRALFARLDELAGEIGLPFLAEYQRLETDLANLAALVRCLAAPNPEELSAAAFLPGGGLDAGRLGILARTGDRGGAVDYVGRTPYAELARAAIEGATDGLGVLAVRGADRKLEFLRQARHAPFGAEPLIAYYLAKRNELELVRFVLTCKLNGVPPETITARLWGVS</sequence>
<accession>A0A1F5FG34</accession>